<dbReference type="Gene3D" id="3.55.50.30">
    <property type="match status" value="1"/>
</dbReference>
<evidence type="ECO:0000313" key="3">
    <source>
        <dbReference type="EMBL" id="RHC89543.1"/>
    </source>
</evidence>
<organism evidence="3 4">
    <name type="scientific">Parabacteroides merdae</name>
    <dbReference type="NCBI Taxonomy" id="46503"/>
    <lineage>
        <taxon>Bacteria</taxon>
        <taxon>Pseudomonadati</taxon>
        <taxon>Bacteroidota</taxon>
        <taxon>Bacteroidia</taxon>
        <taxon>Bacteroidales</taxon>
        <taxon>Tannerellaceae</taxon>
        <taxon>Parabacteroides</taxon>
    </lineage>
</organism>
<feature type="domain" description="Protein FecR C-terminal" evidence="2">
    <location>
        <begin position="278"/>
        <end position="345"/>
    </location>
</feature>
<dbReference type="InterPro" id="IPR012373">
    <property type="entry name" value="Ferrdict_sens_TM"/>
</dbReference>
<protein>
    <submittedName>
        <fullName evidence="3">DUF4974 domain-containing protein</fullName>
    </submittedName>
</protein>
<proteinExistence type="predicted"/>
<dbReference type="Proteomes" id="UP000286260">
    <property type="component" value="Unassembled WGS sequence"/>
</dbReference>
<comment type="caution">
    <text evidence="3">The sequence shown here is derived from an EMBL/GenBank/DDBJ whole genome shotgun (WGS) entry which is preliminary data.</text>
</comment>
<evidence type="ECO:0000259" key="1">
    <source>
        <dbReference type="Pfam" id="PF04773"/>
    </source>
</evidence>
<dbReference type="PIRSF" id="PIRSF018266">
    <property type="entry name" value="FecR"/>
    <property type="match status" value="1"/>
</dbReference>
<dbReference type="RefSeq" id="WP_122203924.1">
    <property type="nucleotide sequence ID" value="NZ_QRPL01000024.1"/>
</dbReference>
<dbReference type="Gene3D" id="2.60.120.1440">
    <property type="match status" value="1"/>
</dbReference>
<dbReference type="Pfam" id="PF16344">
    <property type="entry name" value="FecR_C"/>
    <property type="match status" value="1"/>
</dbReference>
<reference evidence="3 4" key="1">
    <citation type="submission" date="2018-08" db="EMBL/GenBank/DDBJ databases">
        <title>A genome reference for cultivated species of the human gut microbiota.</title>
        <authorList>
            <person name="Zou Y."/>
            <person name="Xue W."/>
            <person name="Luo G."/>
        </authorList>
    </citation>
    <scope>NUCLEOTIDE SEQUENCE [LARGE SCALE GENOMIC DNA]</scope>
    <source>
        <strain evidence="3 4">AM34-17</strain>
    </source>
</reference>
<gene>
    <name evidence="3" type="ORF">DW828_02220</name>
</gene>
<dbReference type="EMBL" id="QSII01000002">
    <property type="protein sequence ID" value="RHC89543.1"/>
    <property type="molecule type" value="Genomic_DNA"/>
</dbReference>
<dbReference type="InterPro" id="IPR006860">
    <property type="entry name" value="FecR"/>
</dbReference>
<evidence type="ECO:0000313" key="4">
    <source>
        <dbReference type="Proteomes" id="UP000286260"/>
    </source>
</evidence>
<accession>A0A415P3C5</accession>
<dbReference type="InterPro" id="IPR032508">
    <property type="entry name" value="FecR_C"/>
</dbReference>
<name>A0A415P3C5_9BACT</name>
<dbReference type="AlphaFoldDB" id="A0A415P3C5"/>
<sequence length="349" mass="40469">MSEKYNIEELIIRFLQQDINEEELRYLESWLEEDAEHKSYFFGLKGISDSSRRSFFSKEEVNEASWQRMLARIEKDNMEISSYDKSHTYNLWLSLIKYVAVVAIAVGVGWGIKKIQGNTYLSNSKEKEVVYNEIHVQKGGCANTLVLSDGTKVILNAATTFRYPTSFGEKNRMVYLEGEAYFEVAKDEEKPFVVKLNKQDITVLGTTFNVQAYKDESYSIVTLLSGRVMLNAFNELGESTSRMFLKSNQCALSDNKSGSVSLCDVNASFANAWVNGEYKFKDEPLLFICKRLENYYNVQIHLNDPRLEQIRYTGTFSLEQDIMDVFRIIDYEKQFAFKRVKRDIFITHK</sequence>
<dbReference type="GO" id="GO:0016989">
    <property type="term" value="F:sigma factor antagonist activity"/>
    <property type="evidence" value="ECO:0007669"/>
    <property type="project" value="TreeGrafter"/>
</dbReference>
<evidence type="ECO:0000259" key="2">
    <source>
        <dbReference type="Pfam" id="PF16344"/>
    </source>
</evidence>
<dbReference type="PANTHER" id="PTHR30273">
    <property type="entry name" value="PERIPLASMIC SIGNAL SENSOR AND SIGMA FACTOR ACTIVATOR FECR-RELATED"/>
    <property type="match status" value="1"/>
</dbReference>
<feature type="domain" description="FecR protein" evidence="1">
    <location>
        <begin position="141"/>
        <end position="228"/>
    </location>
</feature>
<dbReference type="Pfam" id="PF04773">
    <property type="entry name" value="FecR"/>
    <property type="match status" value="1"/>
</dbReference>
<dbReference type="PANTHER" id="PTHR30273:SF2">
    <property type="entry name" value="PROTEIN FECR"/>
    <property type="match status" value="1"/>
</dbReference>